<accession>A0AA86WP37</accession>
<comment type="caution">
    <text evidence="1">The sequence shown here is derived from an EMBL/GenBank/DDBJ whole genome shotgun (WGS) entry which is preliminary data.</text>
</comment>
<dbReference type="EMBL" id="CCKJ01000037">
    <property type="protein sequence ID" value="CDT78826.1"/>
    <property type="molecule type" value="Genomic_DNA"/>
</dbReference>
<dbReference type="AlphaFoldDB" id="A0AA86WP37"/>
<organism evidence="1 2">
    <name type="scientific">Vibrio coralliirubri</name>
    <dbReference type="NCBI Taxonomy" id="1516159"/>
    <lineage>
        <taxon>Bacteria</taxon>
        <taxon>Pseudomonadati</taxon>
        <taxon>Pseudomonadota</taxon>
        <taxon>Gammaproteobacteria</taxon>
        <taxon>Vibrionales</taxon>
        <taxon>Vibrionaceae</taxon>
        <taxon>Vibrio</taxon>
    </lineage>
</organism>
<evidence type="ECO:0000313" key="2">
    <source>
        <dbReference type="Proteomes" id="UP000041625"/>
    </source>
</evidence>
<reference evidence="1 2" key="1">
    <citation type="submission" date="2014-06" db="EMBL/GenBank/DDBJ databases">
        <authorList>
            <person name="Le Roux F."/>
        </authorList>
    </citation>
    <scope>NUCLEOTIDE SEQUENCE [LARGE SCALE GENOMIC DNA]</scope>
    <source>
        <strain evidence="1 2">J2-31</strain>
    </source>
</reference>
<dbReference type="Proteomes" id="UP000041625">
    <property type="component" value="Unassembled WGS sequence"/>
</dbReference>
<gene>
    <name evidence="1" type="ORF">VCR31J2_1310658</name>
</gene>
<proteinExistence type="predicted"/>
<evidence type="ECO:0000313" key="1">
    <source>
        <dbReference type="EMBL" id="CDT78826.1"/>
    </source>
</evidence>
<protein>
    <submittedName>
        <fullName evidence="1">Uncharacterized protein</fullName>
    </submittedName>
</protein>
<keyword evidence="2" id="KW-1185">Reference proteome</keyword>
<sequence>MPRNLSWVISRIFSGKEELEEGKMRVGSNHISYGESFKCNCRKCLWQSLNEAFIN</sequence>
<name>A0AA86WP37_9VIBR</name>